<dbReference type="STRING" id="45068.Llon_0486"/>
<dbReference type="Gene3D" id="2.40.30.170">
    <property type="match status" value="1"/>
</dbReference>
<dbReference type="NCBIfam" id="TIGR01843">
    <property type="entry name" value="type_I_hlyD"/>
    <property type="match status" value="1"/>
</dbReference>
<keyword evidence="13" id="KW-1185">Reference proteome</keyword>
<comment type="similarity">
    <text evidence="2 9">Belongs to the membrane fusion protein (MFP) (TC 8.A.1) family.</text>
</comment>
<evidence type="ECO:0000256" key="2">
    <source>
        <dbReference type="ARBA" id="ARBA00009477"/>
    </source>
</evidence>
<keyword evidence="4 9" id="KW-1003">Cell membrane</keyword>
<dbReference type="InterPro" id="IPR058982">
    <property type="entry name" value="Beta-barrel_AprE"/>
</dbReference>
<feature type="transmembrane region" description="Helical" evidence="9">
    <location>
        <begin position="25"/>
        <end position="45"/>
    </location>
</feature>
<dbReference type="Proteomes" id="UP000054997">
    <property type="component" value="Unassembled WGS sequence"/>
</dbReference>
<feature type="domain" description="AprE-like beta-barrel" evidence="11">
    <location>
        <begin position="278"/>
        <end position="370"/>
    </location>
</feature>
<dbReference type="PANTHER" id="PTHR30386:SF26">
    <property type="entry name" value="TRANSPORT PROTEIN COMB"/>
    <property type="match status" value="1"/>
</dbReference>
<keyword evidence="3 9" id="KW-0813">Transport</keyword>
<keyword evidence="7 9" id="KW-1133">Transmembrane helix</keyword>
<dbReference type="EMBL" id="LNYK01000007">
    <property type="protein sequence ID" value="KTD22612.1"/>
    <property type="molecule type" value="Genomic_DNA"/>
</dbReference>
<evidence type="ECO:0000256" key="7">
    <source>
        <dbReference type="ARBA" id="ARBA00022989"/>
    </source>
</evidence>
<evidence type="ECO:0000256" key="6">
    <source>
        <dbReference type="ARBA" id="ARBA00022692"/>
    </source>
</evidence>
<evidence type="ECO:0000256" key="1">
    <source>
        <dbReference type="ARBA" id="ARBA00004377"/>
    </source>
</evidence>
<keyword evidence="5 9" id="KW-0997">Cell inner membrane</keyword>
<protein>
    <recommendedName>
        <fullName evidence="9">Membrane fusion protein (MFP) family protein</fullName>
    </recommendedName>
</protein>
<reference evidence="12 13" key="1">
    <citation type="submission" date="2015-11" db="EMBL/GenBank/DDBJ databases">
        <title>Genomic analysis of 38 Legionella species identifies large and diverse effector repertoires.</title>
        <authorList>
            <person name="Burstein D."/>
            <person name="Amaro F."/>
            <person name="Zusman T."/>
            <person name="Lifshitz Z."/>
            <person name="Cohen O."/>
            <person name="Gilbert J.A."/>
            <person name="Pupko T."/>
            <person name="Shuman H.A."/>
            <person name="Segal G."/>
        </authorList>
    </citation>
    <scope>NUCLEOTIDE SEQUENCE [LARGE SCALE GENOMIC DNA]</scope>
    <source>
        <strain evidence="12 13">ATCC 49505</strain>
    </source>
</reference>
<sequence>MPIRSNRKIGILEDSNPQTLKGTKLFSHLIMWTIVLCLVVFFIWAKYAILDEVTVGEGKVIPSSQVQVIQNLEGGIVEDILVKQGDMVEKGQVLMRLDATLFRSKYNELQKKLQDVEIELTRLQAEISNEPLVFNQEIAELNPGLVAAETAFYKARQNEKNQLQRDIELASQELKMTKPLVKKGAASPVEVLRLERTVSELQGKLYAFNSKTLERYNEAKAEYERLQEEIQAHKDRVTRTTIRSPVKGIIKQVKVNTIGGVIKPGMDIMEIVPLDDTLLIEAKIKPADIGFIHPGQKAMVKLSAYDFSIYGGLEGTVEQISADTIVDENDKKEESYYLIRVRTKKNYLGTEARPLYIIPGMQATVDILTGRKSVLDYLLKPILKAKQEALRER</sequence>
<gene>
    <name evidence="12" type="primary">lssD</name>
    <name evidence="12" type="ORF">Llon_0486</name>
</gene>
<evidence type="ECO:0000313" key="12">
    <source>
        <dbReference type="EMBL" id="KTD22612.1"/>
    </source>
</evidence>
<dbReference type="InterPro" id="IPR006144">
    <property type="entry name" value="Secretion_HlyD_CS"/>
</dbReference>
<evidence type="ECO:0000256" key="8">
    <source>
        <dbReference type="ARBA" id="ARBA00023136"/>
    </source>
</evidence>
<comment type="caution">
    <text evidence="12">The sequence shown here is derived from an EMBL/GenBank/DDBJ whole genome shotgun (WGS) entry which is preliminary data.</text>
</comment>
<evidence type="ECO:0000256" key="5">
    <source>
        <dbReference type="ARBA" id="ARBA00022519"/>
    </source>
</evidence>
<dbReference type="AlphaFoldDB" id="A0A0W0VR11"/>
<dbReference type="Pfam" id="PF26002">
    <property type="entry name" value="Beta-barrel_AprE"/>
    <property type="match status" value="1"/>
</dbReference>
<dbReference type="PATRIC" id="fig|45068.5.peg.525"/>
<evidence type="ECO:0000259" key="11">
    <source>
        <dbReference type="Pfam" id="PF26002"/>
    </source>
</evidence>
<dbReference type="InterPro" id="IPR050739">
    <property type="entry name" value="MFP"/>
</dbReference>
<dbReference type="RefSeq" id="WP_083503241.1">
    <property type="nucleotide sequence ID" value="NZ_CAAAHZ010000001.1"/>
</dbReference>
<dbReference type="InterPro" id="IPR010129">
    <property type="entry name" value="T1SS_HlyD"/>
</dbReference>
<dbReference type="PRINTS" id="PR01490">
    <property type="entry name" value="RTXTOXIND"/>
</dbReference>
<keyword evidence="6 9" id="KW-0812">Transmembrane</keyword>
<feature type="coiled-coil region" evidence="10">
    <location>
        <begin position="99"/>
        <end position="126"/>
    </location>
</feature>
<keyword evidence="8 9" id="KW-0472">Membrane</keyword>
<accession>A0A0W0VR11</accession>
<dbReference type="GO" id="GO:0009306">
    <property type="term" value="P:protein secretion"/>
    <property type="evidence" value="ECO:0007669"/>
    <property type="project" value="InterPro"/>
</dbReference>
<dbReference type="GO" id="GO:0005886">
    <property type="term" value="C:plasma membrane"/>
    <property type="evidence" value="ECO:0007669"/>
    <property type="project" value="UniProtKB-SubCell"/>
</dbReference>
<comment type="subcellular location">
    <subcellularLocation>
        <location evidence="1 9">Cell inner membrane</location>
        <topology evidence="1 9">Single-pass membrane protein</topology>
    </subcellularLocation>
</comment>
<dbReference type="Gene3D" id="1.10.287.470">
    <property type="entry name" value="Helix hairpin bin"/>
    <property type="match status" value="1"/>
</dbReference>
<keyword evidence="10" id="KW-0175">Coiled coil</keyword>
<evidence type="ECO:0000256" key="10">
    <source>
        <dbReference type="SAM" id="Coils"/>
    </source>
</evidence>
<dbReference type="PANTHER" id="PTHR30386">
    <property type="entry name" value="MEMBRANE FUSION SUBUNIT OF EMRAB-TOLC MULTIDRUG EFFLUX PUMP"/>
    <property type="match status" value="1"/>
</dbReference>
<evidence type="ECO:0000256" key="3">
    <source>
        <dbReference type="ARBA" id="ARBA00022448"/>
    </source>
</evidence>
<organism evidence="12 13">
    <name type="scientific">Legionella londiniensis</name>
    <dbReference type="NCBI Taxonomy" id="45068"/>
    <lineage>
        <taxon>Bacteria</taxon>
        <taxon>Pseudomonadati</taxon>
        <taxon>Pseudomonadota</taxon>
        <taxon>Gammaproteobacteria</taxon>
        <taxon>Legionellales</taxon>
        <taxon>Legionellaceae</taxon>
        <taxon>Legionella</taxon>
    </lineage>
</organism>
<evidence type="ECO:0000256" key="4">
    <source>
        <dbReference type="ARBA" id="ARBA00022475"/>
    </source>
</evidence>
<dbReference type="SUPFAM" id="SSF111369">
    <property type="entry name" value="HlyD-like secretion proteins"/>
    <property type="match status" value="1"/>
</dbReference>
<feature type="coiled-coil region" evidence="10">
    <location>
        <begin position="209"/>
        <end position="243"/>
    </location>
</feature>
<dbReference type="PROSITE" id="PS00543">
    <property type="entry name" value="HLYD_FAMILY"/>
    <property type="match status" value="1"/>
</dbReference>
<dbReference type="OrthoDB" id="9775513at2"/>
<dbReference type="Gene3D" id="2.40.50.100">
    <property type="match status" value="1"/>
</dbReference>
<evidence type="ECO:0000256" key="9">
    <source>
        <dbReference type="RuleBase" id="RU365093"/>
    </source>
</evidence>
<proteinExistence type="inferred from homology"/>
<name>A0A0W0VR11_9GAMM</name>
<evidence type="ECO:0000313" key="13">
    <source>
        <dbReference type="Proteomes" id="UP000054997"/>
    </source>
</evidence>